<keyword evidence="3" id="KW-1185">Reference proteome</keyword>
<evidence type="ECO:0000313" key="2">
    <source>
        <dbReference type="EMBL" id="OTP12600.1"/>
    </source>
</evidence>
<dbReference type="GO" id="GO:0046872">
    <property type="term" value="F:metal ion binding"/>
    <property type="evidence" value="ECO:0007669"/>
    <property type="project" value="InterPro"/>
</dbReference>
<comment type="caution">
    <text evidence="2">The sequence shown here is derived from an EMBL/GenBank/DDBJ whole genome shotgun (WGS) entry which is preliminary data.</text>
</comment>
<protein>
    <recommendedName>
        <fullName evidence="1">HMA domain-containing protein</fullName>
    </recommendedName>
</protein>
<dbReference type="SUPFAM" id="SSF55008">
    <property type="entry name" value="HMA, heavy metal-associated domain"/>
    <property type="match status" value="1"/>
</dbReference>
<accession>A0A2C9XQZ2</accession>
<organism evidence="2 3">
    <name type="scientific">Candidatus Enterococcus wittei</name>
    <dbReference type="NCBI Taxonomy" id="1987383"/>
    <lineage>
        <taxon>Bacteria</taxon>
        <taxon>Bacillati</taxon>
        <taxon>Bacillota</taxon>
        <taxon>Bacilli</taxon>
        <taxon>Lactobacillales</taxon>
        <taxon>Enterococcaceae</taxon>
        <taxon>Enterococcus</taxon>
    </lineage>
</organism>
<reference evidence="2 3" key="1">
    <citation type="submission" date="2017-05" db="EMBL/GenBank/DDBJ databases">
        <title>The Genome Sequence of Enterococcus sp. 10A9_DIV0425.</title>
        <authorList>
            <consortium name="The Broad Institute Genomics Platform"/>
            <consortium name="The Broad Institute Genomic Center for Infectious Diseases"/>
            <person name="Earl A."/>
            <person name="Manson A."/>
            <person name="Schwartman J."/>
            <person name="Gilmore M."/>
            <person name="Abouelleil A."/>
            <person name="Cao P."/>
            <person name="Chapman S."/>
            <person name="Cusick C."/>
            <person name="Shea T."/>
            <person name="Young S."/>
            <person name="Neafsey D."/>
            <person name="Nusbaum C."/>
            <person name="Birren B."/>
        </authorList>
    </citation>
    <scope>NUCLEOTIDE SEQUENCE [LARGE SCALE GENOMIC DNA]</scope>
    <source>
        <strain evidence="2 3">10A9_DIV0425</strain>
    </source>
</reference>
<dbReference type="Pfam" id="PF00403">
    <property type="entry name" value="HMA"/>
    <property type="match status" value="1"/>
</dbReference>
<dbReference type="InterPro" id="IPR006121">
    <property type="entry name" value="HMA_dom"/>
</dbReference>
<dbReference type="InterPro" id="IPR036163">
    <property type="entry name" value="HMA_dom_sf"/>
</dbReference>
<proteinExistence type="predicted"/>
<sequence length="70" mass="7515">MMNTMIYAVPDMSCAHCKAKIEKEVEALAGVQSVNVEIATKTLTVIADERVTNEAIVVAVSKAGYTAEKQ</sequence>
<dbReference type="PROSITE" id="PS50846">
    <property type="entry name" value="HMA_2"/>
    <property type="match status" value="1"/>
</dbReference>
<evidence type="ECO:0000259" key="1">
    <source>
        <dbReference type="PROSITE" id="PS50846"/>
    </source>
</evidence>
<dbReference type="CDD" id="cd00371">
    <property type="entry name" value="HMA"/>
    <property type="match status" value="1"/>
</dbReference>
<dbReference type="AlphaFoldDB" id="A0A2C9XQZ2"/>
<dbReference type="EMBL" id="NGMO01000001">
    <property type="protein sequence ID" value="OTP12600.1"/>
    <property type="molecule type" value="Genomic_DNA"/>
</dbReference>
<feature type="domain" description="HMA" evidence="1">
    <location>
        <begin position="3"/>
        <end position="68"/>
    </location>
</feature>
<name>A0A2C9XQZ2_9ENTE</name>
<gene>
    <name evidence="2" type="ORF">A5844_000833</name>
</gene>
<evidence type="ECO:0000313" key="3">
    <source>
        <dbReference type="Proteomes" id="UP000194933"/>
    </source>
</evidence>
<dbReference type="Proteomes" id="UP000194933">
    <property type="component" value="Unassembled WGS sequence"/>
</dbReference>
<dbReference type="STRING" id="1987383.A5844_000833"/>
<dbReference type="Gene3D" id="3.30.70.100">
    <property type="match status" value="1"/>
</dbReference>